<dbReference type="HAMAP" id="MF_00531">
    <property type="entry name" value="Ribosomal_uS19"/>
    <property type="match status" value="1"/>
</dbReference>
<dbReference type="PANTHER" id="PTHR11880">
    <property type="entry name" value="RIBOSOMAL PROTEIN S19P FAMILY MEMBER"/>
    <property type="match status" value="1"/>
</dbReference>
<geneLocation type="nucleomorph" evidence="5"/>
<dbReference type="InterPro" id="IPR023575">
    <property type="entry name" value="Ribosomal_uS19_SF"/>
</dbReference>
<evidence type="ECO:0000313" key="6">
    <source>
        <dbReference type="Proteomes" id="UP000243670"/>
    </source>
</evidence>
<dbReference type="GO" id="GO:0006412">
    <property type="term" value="P:translation"/>
    <property type="evidence" value="ECO:0007669"/>
    <property type="project" value="InterPro"/>
</dbReference>
<keyword evidence="5" id="KW-0542">Nucleomorph</keyword>
<sequence length="140" mass="16519">MTLRNFKGKTFKKLINFKIMELYNLLDSRRKRKISRYAGRLISKKPRRLSELDFLDKFKNIIKTRNNNKPLKTHIRNLLVFPVFVNKKFFIYSGKSFIKIDIKIDMIGRYFGEYSPTYSKVQHGAPGIGASHSSRFVPLK</sequence>
<dbReference type="PROSITE" id="PS00323">
    <property type="entry name" value="RIBOSOMAL_S19"/>
    <property type="match status" value="1"/>
</dbReference>
<evidence type="ECO:0000256" key="4">
    <source>
        <dbReference type="RuleBase" id="RU003485"/>
    </source>
</evidence>
<protein>
    <submittedName>
        <fullName evidence="5">40S ribosomal protein S15</fullName>
    </submittedName>
</protein>
<dbReference type="Proteomes" id="UP000243670">
    <property type="component" value="Nucleomorph 1"/>
</dbReference>
<proteinExistence type="inferred from homology"/>
<dbReference type="PANTHER" id="PTHR11880:SF2">
    <property type="entry name" value="SMALL RIBOSOMAL SUBUNIT PROTEIN US19"/>
    <property type="match status" value="1"/>
</dbReference>
<accession>A0A060DG84</accession>
<evidence type="ECO:0000256" key="2">
    <source>
        <dbReference type="ARBA" id="ARBA00022980"/>
    </source>
</evidence>
<evidence type="ECO:0000256" key="1">
    <source>
        <dbReference type="ARBA" id="ARBA00007345"/>
    </source>
</evidence>
<organism evidence="5 6">
    <name type="scientific">Lotharella oceanica</name>
    <dbReference type="NCBI Taxonomy" id="641309"/>
    <lineage>
        <taxon>Eukaryota</taxon>
        <taxon>Sar</taxon>
        <taxon>Rhizaria</taxon>
        <taxon>Cercozoa</taxon>
        <taxon>Chlorarachniophyceae</taxon>
        <taxon>Lotharella</taxon>
    </lineage>
</organism>
<dbReference type="PRINTS" id="PR00975">
    <property type="entry name" value="RIBOSOMALS19"/>
</dbReference>
<comment type="similarity">
    <text evidence="1 4">Belongs to the universal ribosomal protein uS19 family.</text>
</comment>
<gene>
    <name evidence="5" type="primary">rps15</name>
    <name evidence="5" type="ORF">M951_chr163</name>
</gene>
<dbReference type="PIRSF" id="PIRSF002144">
    <property type="entry name" value="Ribosomal_S19"/>
    <property type="match status" value="1"/>
</dbReference>
<dbReference type="GO" id="GO:0003735">
    <property type="term" value="F:structural constituent of ribosome"/>
    <property type="evidence" value="ECO:0007669"/>
    <property type="project" value="InterPro"/>
</dbReference>
<dbReference type="GO" id="GO:0000028">
    <property type="term" value="P:ribosomal small subunit assembly"/>
    <property type="evidence" value="ECO:0007669"/>
    <property type="project" value="TreeGrafter"/>
</dbReference>
<dbReference type="Gene3D" id="3.30.860.10">
    <property type="entry name" value="30s Ribosomal Protein S19, Chain A"/>
    <property type="match status" value="1"/>
</dbReference>
<keyword evidence="2 4" id="KW-0689">Ribosomal protein</keyword>
<keyword evidence="3 4" id="KW-0687">Ribonucleoprotein</keyword>
<dbReference type="InterPro" id="IPR020934">
    <property type="entry name" value="Ribosomal_uS19_CS"/>
</dbReference>
<dbReference type="SUPFAM" id="SSF54570">
    <property type="entry name" value="Ribosomal protein S19"/>
    <property type="match status" value="1"/>
</dbReference>
<reference evidence="5 6" key="1">
    <citation type="journal article" date="2014" name="BMC Genomics">
        <title>Nucleomorph and plastid genome sequences of the chlorarachniophyte Lotharella oceanica: convergent reductive evolution and frequent recombination in nucleomorph-bearing algae.</title>
        <authorList>
            <person name="Tanifuji G."/>
            <person name="Onodera N.T."/>
            <person name="Brown M.W."/>
            <person name="Curtis B.A."/>
            <person name="Roger A.J."/>
            <person name="Ka-Shu Wong G."/>
            <person name="Melkonian M."/>
            <person name="Archibald J.M."/>
        </authorList>
    </citation>
    <scope>NUCLEOTIDE SEQUENCE [LARGE SCALE GENOMIC DNA]</scope>
    <source>
        <strain evidence="5 6">CCMP622</strain>
    </source>
</reference>
<evidence type="ECO:0000313" key="5">
    <source>
        <dbReference type="EMBL" id="AIB09549.1"/>
    </source>
</evidence>
<dbReference type="Pfam" id="PF00203">
    <property type="entry name" value="Ribosomal_S19"/>
    <property type="match status" value="1"/>
</dbReference>
<dbReference type="AlphaFoldDB" id="A0A060DG84"/>
<dbReference type="GO" id="GO:0022627">
    <property type="term" value="C:cytosolic small ribosomal subunit"/>
    <property type="evidence" value="ECO:0007669"/>
    <property type="project" value="TreeGrafter"/>
</dbReference>
<dbReference type="EMBL" id="CP006627">
    <property type="protein sequence ID" value="AIB09549.1"/>
    <property type="molecule type" value="Genomic_DNA"/>
</dbReference>
<name>A0A060DG84_9EUKA</name>
<dbReference type="InterPro" id="IPR002222">
    <property type="entry name" value="Ribosomal_uS19"/>
</dbReference>
<evidence type="ECO:0000256" key="3">
    <source>
        <dbReference type="ARBA" id="ARBA00023274"/>
    </source>
</evidence>
<dbReference type="GO" id="GO:0003723">
    <property type="term" value="F:RNA binding"/>
    <property type="evidence" value="ECO:0007669"/>
    <property type="project" value="InterPro"/>
</dbReference>